<dbReference type="STRING" id="888050.HMPREF9004_1960"/>
<organism evidence="4 5">
    <name type="scientific">Schaalia cardiffensis F0333</name>
    <dbReference type="NCBI Taxonomy" id="888050"/>
    <lineage>
        <taxon>Bacteria</taxon>
        <taxon>Bacillati</taxon>
        <taxon>Actinomycetota</taxon>
        <taxon>Actinomycetes</taxon>
        <taxon>Actinomycetales</taxon>
        <taxon>Actinomycetaceae</taxon>
        <taxon>Schaalia</taxon>
    </lineage>
</organism>
<feature type="compositionally biased region" description="Polar residues" evidence="1">
    <location>
        <begin position="1"/>
        <end position="15"/>
    </location>
</feature>
<feature type="compositionally biased region" description="Polar residues" evidence="1">
    <location>
        <begin position="245"/>
        <end position="269"/>
    </location>
</feature>
<feature type="transmembrane region" description="Helical" evidence="2">
    <location>
        <begin position="120"/>
        <end position="141"/>
    </location>
</feature>
<keyword evidence="5" id="KW-1185">Reference proteome</keyword>
<dbReference type="PATRIC" id="fig|888050.3.peg.1877"/>
<evidence type="ECO:0000313" key="4">
    <source>
        <dbReference type="EMBL" id="ENO17295.1"/>
    </source>
</evidence>
<evidence type="ECO:0000313" key="5">
    <source>
        <dbReference type="Proteomes" id="UP000013015"/>
    </source>
</evidence>
<feature type="domain" description="Phage shock protein PspC N-terminal" evidence="3">
    <location>
        <begin position="49"/>
        <end position="103"/>
    </location>
</feature>
<dbReference type="InterPro" id="IPR007168">
    <property type="entry name" value="Phageshock_PspC_N"/>
</dbReference>
<dbReference type="RefSeq" id="WP_005965089.1">
    <property type="nucleotide sequence ID" value="NZ_CP040505.1"/>
</dbReference>
<feature type="compositionally biased region" description="Low complexity" evidence="1">
    <location>
        <begin position="521"/>
        <end position="538"/>
    </location>
</feature>
<accession>N6W446</accession>
<feature type="region of interest" description="Disordered" evidence="1">
    <location>
        <begin position="519"/>
        <end position="557"/>
    </location>
</feature>
<feature type="transmembrane region" description="Helical" evidence="2">
    <location>
        <begin position="336"/>
        <end position="357"/>
    </location>
</feature>
<sequence>MNNGFNYSSTPNSHPTGDHFGGQQFQAPPPGAPSPRPSGFFDSIRRSGWYRPELRTIGGVCAGVSARSAWDLALVRGITVVAALFFPFVLVFYALAWALLPEERDGRIHFEELTKGRFDIAHLGVLLFILLGAGFGPTIGFELFGPASVLVSLLMGLGMLLLALVVLAVVLASRSSQPHSSPTRPVSSGWTPQSGPAWTPPTSASPGTSFPAPGSARAPGASDVPFFQAPSVPHSSGAEPGVQGNPLSSPPTAQNTDPSSPQVPYSSSHMPVGPSPLVASSHSPSAWTRPPRVVFKTVSKGFNLVITGLVLLSIAATFATMFYFSRIGNPEAQIRSGLIGAGISLFIVGLALAYASFKDRGAGWLIALSLLGFFLAWPTTLVGLLASEDHPPLNFPSDALVSDHFDWKVNEIPSDSSGFVVLDLRDAPAGVSKEISVDDSLVTLTVKARKDQPIRFICNGMVEGVSTSYADGLNNGWADALKACAKLDGSEEQVSAVSPTWTKDEGITVRIPQDLLTFAYEESSPAPESSQSSPVPQSGTEAPQSAAPKPQLAPSSL</sequence>
<dbReference type="OrthoDB" id="7359894at2"/>
<gene>
    <name evidence="4" type="ORF">HMPREF9004_1960</name>
</gene>
<feature type="transmembrane region" description="Helical" evidence="2">
    <location>
        <begin position="78"/>
        <end position="100"/>
    </location>
</feature>
<keyword evidence="2" id="KW-1133">Transmembrane helix</keyword>
<feature type="transmembrane region" description="Helical" evidence="2">
    <location>
        <begin position="147"/>
        <end position="172"/>
    </location>
</feature>
<feature type="region of interest" description="Disordered" evidence="1">
    <location>
        <begin position="176"/>
        <end position="286"/>
    </location>
</feature>
<dbReference type="eggNOG" id="COG1983">
    <property type="taxonomic scope" value="Bacteria"/>
</dbReference>
<evidence type="ECO:0000259" key="3">
    <source>
        <dbReference type="Pfam" id="PF04024"/>
    </source>
</evidence>
<feature type="region of interest" description="Disordered" evidence="1">
    <location>
        <begin position="1"/>
        <end position="37"/>
    </location>
</feature>
<dbReference type="AlphaFoldDB" id="N6W446"/>
<keyword evidence="2" id="KW-0812">Transmembrane</keyword>
<dbReference type="HOGENOM" id="CLU_424930_0_0_11"/>
<comment type="caution">
    <text evidence="4">The sequence shown here is derived from an EMBL/GenBank/DDBJ whole genome shotgun (WGS) entry which is preliminary data.</text>
</comment>
<feature type="transmembrane region" description="Helical" evidence="2">
    <location>
        <begin position="364"/>
        <end position="386"/>
    </location>
</feature>
<evidence type="ECO:0000256" key="2">
    <source>
        <dbReference type="SAM" id="Phobius"/>
    </source>
</evidence>
<name>N6W446_9ACTO</name>
<feature type="transmembrane region" description="Helical" evidence="2">
    <location>
        <begin position="302"/>
        <end position="324"/>
    </location>
</feature>
<dbReference type="Pfam" id="PF04024">
    <property type="entry name" value="PspC"/>
    <property type="match status" value="1"/>
</dbReference>
<feature type="compositionally biased region" description="Polar residues" evidence="1">
    <location>
        <begin position="176"/>
        <end position="208"/>
    </location>
</feature>
<evidence type="ECO:0000256" key="1">
    <source>
        <dbReference type="SAM" id="MobiDB-lite"/>
    </source>
</evidence>
<feature type="compositionally biased region" description="Low complexity" evidence="1">
    <location>
        <begin position="211"/>
        <end position="222"/>
    </location>
</feature>
<feature type="compositionally biased region" description="Pro residues" evidence="1">
    <location>
        <begin position="27"/>
        <end position="36"/>
    </location>
</feature>
<proteinExistence type="predicted"/>
<reference evidence="4 5" key="1">
    <citation type="submission" date="2013-03" db="EMBL/GenBank/DDBJ databases">
        <title>Reference genome for the Human Microbiome Project.</title>
        <authorList>
            <person name="Aqrawi P."/>
            <person name="Ayvaz T."/>
            <person name="Bess C."/>
            <person name="Blankenburg K."/>
            <person name="Coyle M."/>
            <person name="Deng J."/>
            <person name="Forbes L."/>
            <person name="Fowler G."/>
            <person name="Francisco L."/>
            <person name="Fu Q."/>
            <person name="Gibbs R."/>
            <person name="Gross S."/>
            <person name="Gubbala S."/>
            <person name="Hale W."/>
            <person name="Hemphill L."/>
            <person name="Highlander S."/>
            <person name="Hirani K."/>
            <person name="Jackson L."/>
            <person name="Jakkamsetti A."/>
            <person name="Javaid M."/>
            <person name="Jayaseelan J.C."/>
            <person name="Jiang H."/>
            <person name="Joshi V."/>
            <person name="Korchina V."/>
            <person name="Kovar C."/>
            <person name="Lara F."/>
            <person name="Lee S."/>
            <person name="Liu Y."/>
            <person name="Mata R."/>
            <person name="Mathew T."/>
            <person name="Munidasa M."/>
            <person name="Muzny D."/>
            <person name="Nazareth L."/>
            <person name="Ngo R."/>
            <person name="Nguyen L."/>
            <person name="Nguyen N."/>
            <person name="Okwuonu G."/>
            <person name="Ongeri F."/>
            <person name="Palculict T."/>
            <person name="Patil S."/>
            <person name="Petrosino J."/>
            <person name="Pham C."/>
            <person name="Pham P."/>
            <person name="Pu L.-L."/>
            <person name="Qin X."/>
            <person name="Qu J."/>
            <person name="Reid J."/>
            <person name="Ross M."/>
            <person name="Ruth R."/>
            <person name="Saada N."/>
            <person name="San Lucas F."/>
            <person name="Santibanez J."/>
            <person name="Shang Y."/>
            <person name="Simmons D."/>
            <person name="Song X.-Z."/>
            <person name="Tang L.-Y."/>
            <person name="Thornton R."/>
            <person name="Warren J."/>
            <person name="Weissenberger G."/>
            <person name="Wilczek-Boney K."/>
            <person name="Worley K."/>
            <person name="Youmans B."/>
            <person name="Zhang J."/>
            <person name="Zhang L."/>
            <person name="Zhao Z."/>
            <person name="Zhou C."/>
            <person name="Zhu D."/>
            <person name="Zhu Y."/>
        </authorList>
    </citation>
    <scope>NUCLEOTIDE SEQUENCE [LARGE SCALE GENOMIC DNA]</scope>
    <source>
        <strain evidence="4 5">F0333</strain>
    </source>
</reference>
<dbReference type="Proteomes" id="UP000013015">
    <property type="component" value="Unassembled WGS sequence"/>
</dbReference>
<protein>
    <recommendedName>
        <fullName evidence="3">Phage shock protein PspC N-terminal domain-containing protein</fullName>
    </recommendedName>
</protein>
<dbReference type="EMBL" id="AQHZ01000030">
    <property type="protein sequence ID" value="ENO17295.1"/>
    <property type="molecule type" value="Genomic_DNA"/>
</dbReference>
<keyword evidence="2" id="KW-0472">Membrane</keyword>